<dbReference type="RefSeq" id="WP_096461617.1">
    <property type="nucleotide sequence ID" value="NZ_AP014936.1"/>
</dbReference>
<dbReference type="AlphaFoldDB" id="A0A1B4V6J6"/>
<feature type="chain" id="PRO_5008571380" description="Lipoprotein" evidence="1">
    <location>
        <begin position="25"/>
        <end position="178"/>
    </location>
</feature>
<accession>A0A1B4V6J6</accession>
<evidence type="ECO:0000256" key="1">
    <source>
        <dbReference type="SAM" id="SignalP"/>
    </source>
</evidence>
<evidence type="ECO:0000313" key="2">
    <source>
        <dbReference type="EMBL" id="BAU49173.1"/>
    </source>
</evidence>
<dbReference type="KEGG" id="sva:SVA_2625"/>
<evidence type="ECO:0000313" key="3">
    <source>
        <dbReference type="Proteomes" id="UP000218899"/>
    </source>
</evidence>
<organism evidence="2 3">
    <name type="scientific">Sulfurifustis variabilis</name>
    <dbReference type="NCBI Taxonomy" id="1675686"/>
    <lineage>
        <taxon>Bacteria</taxon>
        <taxon>Pseudomonadati</taxon>
        <taxon>Pseudomonadota</taxon>
        <taxon>Gammaproteobacteria</taxon>
        <taxon>Acidiferrobacterales</taxon>
        <taxon>Acidiferrobacteraceae</taxon>
        <taxon>Sulfurifustis</taxon>
    </lineage>
</organism>
<reference evidence="2 3" key="1">
    <citation type="submission" date="2015-08" db="EMBL/GenBank/DDBJ databases">
        <title>Complete genome sequence of Sulfurifustis variabilis.</title>
        <authorList>
            <person name="Miura A."/>
            <person name="Kojima H."/>
            <person name="Fukui M."/>
        </authorList>
    </citation>
    <scope>NUCLEOTIDE SEQUENCE [LARGE SCALE GENOMIC DNA]</scope>
    <source>
        <strain evidence="3">skN76</strain>
    </source>
</reference>
<keyword evidence="3" id="KW-1185">Reference proteome</keyword>
<evidence type="ECO:0008006" key="4">
    <source>
        <dbReference type="Google" id="ProtNLM"/>
    </source>
</evidence>
<protein>
    <recommendedName>
        <fullName evidence="4">Lipoprotein</fullName>
    </recommendedName>
</protein>
<keyword evidence="1" id="KW-0732">Signal</keyword>
<dbReference type="Proteomes" id="UP000218899">
    <property type="component" value="Chromosome"/>
</dbReference>
<name>A0A1B4V6J6_9GAMM</name>
<gene>
    <name evidence="2" type="ORF">SVA_2625</name>
</gene>
<dbReference type="EMBL" id="AP014936">
    <property type="protein sequence ID" value="BAU49173.1"/>
    <property type="molecule type" value="Genomic_DNA"/>
</dbReference>
<feature type="signal peptide" evidence="1">
    <location>
        <begin position="1"/>
        <end position="24"/>
    </location>
</feature>
<sequence>MTRRGPRGLAAASAAAALCIGGCAQTPVRSPEFDTDYPADLVAYMTEHGCRPDPAAMKSRRPGSKPPYAYGFVQRDGVATWCYRTYGGQRRNVLLIRAPESSFSCRKELETALPIGGLSIGSASFIDSLNGFTRADGQNAPPLAGGIDLPNEHIVSSRPGDIVVFTCHQGEWWSYRFE</sequence>
<proteinExistence type="predicted"/>